<dbReference type="InterPro" id="IPR003594">
    <property type="entry name" value="HATPase_dom"/>
</dbReference>
<evidence type="ECO:0000256" key="3">
    <source>
        <dbReference type="ARBA" id="ARBA00012438"/>
    </source>
</evidence>
<evidence type="ECO:0000256" key="10">
    <source>
        <dbReference type="ARBA" id="ARBA00023136"/>
    </source>
</evidence>
<keyword evidence="8" id="KW-0067">ATP-binding</keyword>
<dbReference type="EC" id="2.7.13.3" evidence="3"/>
<accession>A0A953J2N6</accession>
<dbReference type="NCBIfam" id="TIGR00229">
    <property type="entry name" value="sensory_box"/>
    <property type="match status" value="2"/>
</dbReference>
<evidence type="ECO:0000313" key="19">
    <source>
        <dbReference type="Proteomes" id="UP000705867"/>
    </source>
</evidence>
<keyword evidence="5" id="KW-0808">Transferase</keyword>
<dbReference type="InterPro" id="IPR029016">
    <property type="entry name" value="GAF-like_dom_sf"/>
</dbReference>
<dbReference type="InterPro" id="IPR004358">
    <property type="entry name" value="Sig_transdc_His_kin-like_C"/>
</dbReference>
<evidence type="ECO:0000259" key="17">
    <source>
        <dbReference type="PROSITE" id="PS50885"/>
    </source>
</evidence>
<dbReference type="GO" id="GO:0009927">
    <property type="term" value="F:histidine phosphotransfer kinase activity"/>
    <property type="evidence" value="ECO:0007669"/>
    <property type="project" value="TreeGrafter"/>
</dbReference>
<keyword evidence="13" id="KW-0812">Transmembrane</keyword>
<dbReference type="CDD" id="cd00082">
    <property type="entry name" value="HisKA"/>
    <property type="match status" value="1"/>
</dbReference>
<dbReference type="GO" id="GO:0005524">
    <property type="term" value="F:ATP binding"/>
    <property type="evidence" value="ECO:0007669"/>
    <property type="project" value="UniProtKB-KW"/>
</dbReference>
<keyword evidence="12" id="KW-0175">Coiled coil</keyword>
<dbReference type="Gene3D" id="1.20.120.960">
    <property type="entry name" value="Histidine kinase NarX, sensor domain"/>
    <property type="match status" value="1"/>
</dbReference>
<keyword evidence="11" id="KW-0131">Cell cycle</keyword>
<dbReference type="AlphaFoldDB" id="A0A953J2N6"/>
<feature type="domain" description="Histidine kinase" evidence="14">
    <location>
        <begin position="714"/>
        <end position="948"/>
    </location>
</feature>
<dbReference type="SMART" id="SM00388">
    <property type="entry name" value="HisKA"/>
    <property type="match status" value="1"/>
</dbReference>
<dbReference type="GO" id="GO:0005886">
    <property type="term" value="C:plasma membrane"/>
    <property type="evidence" value="ECO:0007669"/>
    <property type="project" value="TreeGrafter"/>
</dbReference>
<dbReference type="InterPro" id="IPR003661">
    <property type="entry name" value="HisK_dim/P_dom"/>
</dbReference>
<dbReference type="SMART" id="SM00387">
    <property type="entry name" value="HATPase_c"/>
    <property type="match status" value="1"/>
</dbReference>
<feature type="transmembrane region" description="Helical" evidence="13">
    <location>
        <begin position="179"/>
        <end position="198"/>
    </location>
</feature>
<proteinExistence type="predicted"/>
<keyword evidence="13" id="KW-1133">Transmembrane helix</keyword>
<dbReference type="PROSITE" id="PS50885">
    <property type="entry name" value="HAMP"/>
    <property type="match status" value="1"/>
</dbReference>
<dbReference type="Proteomes" id="UP000705867">
    <property type="component" value="Unassembled WGS sequence"/>
</dbReference>
<evidence type="ECO:0000256" key="4">
    <source>
        <dbReference type="ARBA" id="ARBA00022553"/>
    </source>
</evidence>
<organism evidence="18 19">
    <name type="scientific">Candidatus Nitrobium versatile</name>
    <dbReference type="NCBI Taxonomy" id="2884831"/>
    <lineage>
        <taxon>Bacteria</taxon>
        <taxon>Pseudomonadati</taxon>
        <taxon>Nitrospirota</taxon>
        <taxon>Nitrospiria</taxon>
        <taxon>Nitrospirales</taxon>
        <taxon>Nitrospiraceae</taxon>
        <taxon>Candidatus Nitrobium</taxon>
    </lineage>
</organism>
<evidence type="ECO:0000256" key="9">
    <source>
        <dbReference type="ARBA" id="ARBA00023012"/>
    </source>
</evidence>
<feature type="transmembrane region" description="Helical" evidence="13">
    <location>
        <begin position="12"/>
        <end position="34"/>
    </location>
</feature>
<dbReference type="InterPro" id="IPR042295">
    <property type="entry name" value="NarX-like_N_sf"/>
</dbReference>
<dbReference type="InterPro" id="IPR003660">
    <property type="entry name" value="HAMP_dom"/>
</dbReference>
<dbReference type="SMART" id="SM00304">
    <property type="entry name" value="HAMP"/>
    <property type="match status" value="1"/>
</dbReference>
<dbReference type="SUPFAM" id="SSF47384">
    <property type="entry name" value="Homodimeric domain of signal transducing histidine kinase"/>
    <property type="match status" value="1"/>
</dbReference>
<dbReference type="InterPro" id="IPR036890">
    <property type="entry name" value="HATPase_C_sf"/>
</dbReference>
<dbReference type="Gene3D" id="3.30.565.10">
    <property type="entry name" value="Histidine kinase-like ATPase, C-terminal domain"/>
    <property type="match status" value="1"/>
</dbReference>
<dbReference type="Pfam" id="PF08447">
    <property type="entry name" value="PAS_3"/>
    <property type="match status" value="1"/>
</dbReference>
<dbReference type="PROSITE" id="PS50109">
    <property type="entry name" value="HIS_KIN"/>
    <property type="match status" value="1"/>
</dbReference>
<dbReference type="FunFam" id="3.30.565.10:FF:000010">
    <property type="entry name" value="Sensor histidine kinase RcsC"/>
    <property type="match status" value="1"/>
</dbReference>
<dbReference type="Gene3D" id="1.10.287.130">
    <property type="match status" value="1"/>
</dbReference>
<dbReference type="InterPro" id="IPR000014">
    <property type="entry name" value="PAS"/>
</dbReference>
<evidence type="ECO:0000256" key="2">
    <source>
        <dbReference type="ARBA" id="ARBA00004370"/>
    </source>
</evidence>
<name>A0A953J2N6_9BACT</name>
<comment type="catalytic activity">
    <reaction evidence="1">
        <text>ATP + protein L-histidine = ADP + protein N-phospho-L-histidine.</text>
        <dbReference type="EC" id="2.7.13.3"/>
    </reaction>
</comment>
<dbReference type="Pfam" id="PF00512">
    <property type="entry name" value="HisKA"/>
    <property type="match status" value="1"/>
</dbReference>
<evidence type="ECO:0000256" key="1">
    <source>
        <dbReference type="ARBA" id="ARBA00000085"/>
    </source>
</evidence>
<comment type="subcellular location">
    <subcellularLocation>
        <location evidence="2">Membrane</location>
    </subcellularLocation>
</comment>
<dbReference type="Pfam" id="PF00672">
    <property type="entry name" value="HAMP"/>
    <property type="match status" value="1"/>
</dbReference>
<evidence type="ECO:0000313" key="18">
    <source>
        <dbReference type="EMBL" id="MBZ0155128.1"/>
    </source>
</evidence>
<evidence type="ECO:0000256" key="12">
    <source>
        <dbReference type="SAM" id="Coils"/>
    </source>
</evidence>
<dbReference type="FunFam" id="1.10.287.130:FF:000038">
    <property type="entry name" value="Sensory transduction histidine kinase"/>
    <property type="match status" value="1"/>
</dbReference>
<feature type="domain" description="PAC" evidence="16">
    <location>
        <begin position="504"/>
        <end position="556"/>
    </location>
</feature>
<dbReference type="Gene3D" id="1.10.8.500">
    <property type="entry name" value="HAMP domain in histidine kinase"/>
    <property type="match status" value="1"/>
</dbReference>
<dbReference type="InterPro" id="IPR035965">
    <property type="entry name" value="PAS-like_dom_sf"/>
</dbReference>
<dbReference type="EMBL" id="JAIOIV010000022">
    <property type="protein sequence ID" value="MBZ0155128.1"/>
    <property type="molecule type" value="Genomic_DNA"/>
</dbReference>
<gene>
    <name evidence="18" type="ORF">K8I29_02810</name>
</gene>
<dbReference type="PROSITE" id="PS50113">
    <property type="entry name" value="PAC"/>
    <property type="match status" value="2"/>
</dbReference>
<dbReference type="CDD" id="cd16922">
    <property type="entry name" value="HATPase_EvgS-ArcB-TorS-like"/>
    <property type="match status" value="1"/>
</dbReference>
<dbReference type="GO" id="GO:0000155">
    <property type="term" value="F:phosphorelay sensor kinase activity"/>
    <property type="evidence" value="ECO:0007669"/>
    <property type="project" value="InterPro"/>
</dbReference>
<sequence length="953" mass="107729">MSFSKTIAAKLLLLGCSIFIFLSLYVLAGFSLTVHIRDEARQINLAGSLRFRSFESAWLVRRILDTENAALRTSLLKELHHEIEMFDAVFEELVPDGEGLWMRAPDHEKLWHPLHRLIRKWRKDFKPQLLRVAELPEKPGKRELARYEAVLHDYVDEIHSFVESLIDDYEEKIRKHERLWLSLLLFFLVTLVPLVLLINRTVIRPIGEMRRATREVEAGNFGERIGETGDDEVGALADSFNSMTASLQHSFQKGVWFTDKLKMLHECSNELMAVFDAAELTRMLPPLAGRLVDAKYSLCITLEKEGTAKIAALSGDDTALLDRIRKEFLLPELRALWHDILMEKGITRREGLLRHPLPLILPENHPLREPFLCLPLVSRERVAGLLYLIGKENGGSFSKADEDISVSFVNTAALALNNAVMVRSIEESETKYRTLIELIPAVTYIVRFDENNSIHFLYISPQVEKMLGFSQEEWLANPDLWEMQLHPDDRERVLEELVSMEGSHLFEYRIFTFDGRILWVNDNATLIRDGSGAPSFMQGVAFDITAAKQAEEQLRFQAQLLDSVRESVVATDREGRVVYWGKGAEALYGYSPEEAMGRPIAFISASRDEEPGDRHPFQLVGESGIWSGHHLQCRKDGSSFWAETVVSLIRDSSGRPVGTIGIDRDSTYRRQMEEKLRSYNEELEKKVAERTRELEAAKVLAESASKVKSDFLANMSHELRTPLNSILGFSELLTDGLLGEITQKQRETVGHIHSSGYHLLNLINDILDLAKVESGKMELDVTTFSLRAVLLASVAMFRERAFKHGQQLHLEMAPGADRDIVADERKFKQILFNLISNAVKFAPDGGQITVKAAFARGEDLRERLPATPGLAYAAISVEDTGIGIKSEDISNLFKEFVQLESPYTKEYEGTGLGLALTRKIVELHGGSIWVESEFGRGSRFTFVIPVQGAAMLP</sequence>
<evidence type="ECO:0000256" key="5">
    <source>
        <dbReference type="ARBA" id="ARBA00022679"/>
    </source>
</evidence>
<feature type="domain" description="HAMP" evidence="17">
    <location>
        <begin position="200"/>
        <end position="252"/>
    </location>
</feature>
<dbReference type="Gene3D" id="3.30.450.40">
    <property type="match status" value="1"/>
</dbReference>
<dbReference type="Pfam" id="PF02518">
    <property type="entry name" value="HATPase_c"/>
    <property type="match status" value="1"/>
</dbReference>
<dbReference type="SMART" id="SM00086">
    <property type="entry name" value="PAC"/>
    <property type="match status" value="2"/>
</dbReference>
<evidence type="ECO:0000256" key="13">
    <source>
        <dbReference type="SAM" id="Phobius"/>
    </source>
</evidence>
<dbReference type="InterPro" id="IPR001610">
    <property type="entry name" value="PAC"/>
</dbReference>
<keyword evidence="4" id="KW-0597">Phosphoprotein</keyword>
<keyword evidence="10 13" id="KW-0472">Membrane</keyword>
<keyword evidence="6" id="KW-0547">Nucleotide-binding</keyword>
<evidence type="ECO:0000259" key="15">
    <source>
        <dbReference type="PROSITE" id="PS50112"/>
    </source>
</evidence>
<keyword evidence="7" id="KW-0418">Kinase</keyword>
<feature type="domain" description="PAC" evidence="16">
    <location>
        <begin position="626"/>
        <end position="678"/>
    </location>
</feature>
<feature type="domain" description="PAS" evidence="15">
    <location>
        <begin position="428"/>
        <end position="497"/>
    </location>
</feature>
<comment type="caution">
    <text evidence="18">The sequence shown here is derived from an EMBL/GenBank/DDBJ whole genome shotgun (WGS) entry which is preliminary data.</text>
</comment>
<dbReference type="PROSITE" id="PS50112">
    <property type="entry name" value="PAS"/>
    <property type="match status" value="2"/>
</dbReference>
<evidence type="ECO:0000259" key="14">
    <source>
        <dbReference type="PROSITE" id="PS50109"/>
    </source>
</evidence>
<dbReference type="PRINTS" id="PR00344">
    <property type="entry name" value="BCTRLSENSOR"/>
</dbReference>
<dbReference type="PANTHER" id="PTHR43047">
    <property type="entry name" value="TWO-COMPONENT HISTIDINE PROTEIN KINASE"/>
    <property type="match status" value="1"/>
</dbReference>
<reference evidence="18" key="2">
    <citation type="submission" date="2021-08" db="EMBL/GenBank/DDBJ databases">
        <authorList>
            <person name="Dalcin Martins P."/>
        </authorList>
    </citation>
    <scope>NUCLEOTIDE SEQUENCE</scope>
    <source>
        <strain evidence="18">MAG_39</strain>
    </source>
</reference>
<keyword evidence="9" id="KW-0902">Two-component regulatory system</keyword>
<evidence type="ECO:0000259" key="16">
    <source>
        <dbReference type="PROSITE" id="PS50113"/>
    </source>
</evidence>
<evidence type="ECO:0000256" key="8">
    <source>
        <dbReference type="ARBA" id="ARBA00022840"/>
    </source>
</evidence>
<dbReference type="SMART" id="SM00091">
    <property type="entry name" value="PAS"/>
    <property type="match status" value="2"/>
</dbReference>
<dbReference type="SUPFAM" id="SSF55781">
    <property type="entry name" value="GAF domain-like"/>
    <property type="match status" value="1"/>
</dbReference>
<evidence type="ECO:0000256" key="11">
    <source>
        <dbReference type="ARBA" id="ARBA00023306"/>
    </source>
</evidence>
<dbReference type="Pfam" id="PF13426">
    <property type="entry name" value="PAS_9"/>
    <property type="match status" value="1"/>
</dbReference>
<dbReference type="InterPro" id="IPR005467">
    <property type="entry name" value="His_kinase_dom"/>
</dbReference>
<evidence type="ECO:0000256" key="6">
    <source>
        <dbReference type="ARBA" id="ARBA00022741"/>
    </source>
</evidence>
<dbReference type="PANTHER" id="PTHR43047:SF63">
    <property type="entry name" value="HISTIDINE KINASE"/>
    <property type="match status" value="1"/>
</dbReference>
<dbReference type="SUPFAM" id="SSF158472">
    <property type="entry name" value="HAMP domain-like"/>
    <property type="match status" value="1"/>
</dbReference>
<dbReference type="CDD" id="cd00130">
    <property type="entry name" value="PAS"/>
    <property type="match status" value="2"/>
</dbReference>
<feature type="domain" description="PAS" evidence="15">
    <location>
        <begin position="553"/>
        <end position="598"/>
    </location>
</feature>
<protein>
    <recommendedName>
        <fullName evidence="3">histidine kinase</fullName>
        <ecNumber evidence="3">2.7.13.3</ecNumber>
    </recommendedName>
</protein>
<dbReference type="CDD" id="cd06225">
    <property type="entry name" value="HAMP"/>
    <property type="match status" value="1"/>
</dbReference>
<reference evidence="18" key="1">
    <citation type="journal article" date="2021" name="bioRxiv">
        <title>Unraveling nitrogen, sulfur and carbon metabolic pathways and microbial community transcriptional responses to substrate deprivation and toxicity stresses in a bioreactor mimicking anoxic brackish coastal sediment conditions.</title>
        <authorList>
            <person name="Martins P.D."/>
            <person name="Echeveste M.J."/>
            <person name="Arshad A."/>
            <person name="Kurth J."/>
            <person name="Ouboter H."/>
            <person name="Jetten M.S.M."/>
            <person name="Welte C.U."/>
        </authorList>
    </citation>
    <scope>NUCLEOTIDE SEQUENCE</scope>
    <source>
        <strain evidence="18">MAG_39</strain>
    </source>
</reference>
<dbReference type="InterPro" id="IPR013655">
    <property type="entry name" value="PAS_fold_3"/>
</dbReference>
<dbReference type="InterPro" id="IPR036097">
    <property type="entry name" value="HisK_dim/P_sf"/>
</dbReference>
<feature type="coiled-coil region" evidence="12">
    <location>
        <begin position="669"/>
        <end position="700"/>
    </location>
</feature>
<dbReference type="SUPFAM" id="SSF55785">
    <property type="entry name" value="PYP-like sensor domain (PAS domain)"/>
    <property type="match status" value="2"/>
</dbReference>
<dbReference type="InterPro" id="IPR000700">
    <property type="entry name" value="PAS-assoc_C"/>
</dbReference>
<dbReference type="SUPFAM" id="SSF55874">
    <property type="entry name" value="ATPase domain of HSP90 chaperone/DNA topoisomerase II/histidine kinase"/>
    <property type="match status" value="1"/>
</dbReference>
<evidence type="ECO:0000256" key="7">
    <source>
        <dbReference type="ARBA" id="ARBA00022777"/>
    </source>
</evidence>
<dbReference type="Gene3D" id="3.30.450.20">
    <property type="entry name" value="PAS domain"/>
    <property type="match status" value="2"/>
</dbReference>